<accession>A0A1G2G5E8</accession>
<evidence type="ECO:0000313" key="1">
    <source>
        <dbReference type="EMBL" id="OGZ45282.1"/>
    </source>
</evidence>
<dbReference type="Proteomes" id="UP000177785">
    <property type="component" value="Unassembled WGS sequence"/>
</dbReference>
<protein>
    <submittedName>
        <fullName evidence="1">Uncharacterized protein</fullName>
    </submittedName>
</protein>
<proteinExistence type="predicted"/>
<sequence>MSEPELTLGRFLRALCYRMCFESGMTIYLGGNLWQWQAIFYALYKANMPGKPACIKNLWFTSEPIPRSRDVDEAVRALKDSLWVLLPARDNFYAPTIEARVSWVASNMLVEGHARGYLDLAFTLAKELFPTQPKPLH</sequence>
<dbReference type="EMBL" id="MHNL01000007">
    <property type="protein sequence ID" value="OGZ45282.1"/>
    <property type="molecule type" value="Genomic_DNA"/>
</dbReference>
<dbReference type="AlphaFoldDB" id="A0A1G2G5E8"/>
<name>A0A1G2G5E8_9BACT</name>
<organism evidence="1 2">
    <name type="scientific">Candidatus Ryanbacteria bacterium RIFCSPHIGHO2_01_FULL_48_27</name>
    <dbReference type="NCBI Taxonomy" id="1802115"/>
    <lineage>
        <taxon>Bacteria</taxon>
        <taxon>Candidatus Ryaniibacteriota</taxon>
    </lineage>
</organism>
<reference evidence="1 2" key="1">
    <citation type="journal article" date="2016" name="Nat. Commun.">
        <title>Thousands of microbial genomes shed light on interconnected biogeochemical processes in an aquifer system.</title>
        <authorList>
            <person name="Anantharaman K."/>
            <person name="Brown C.T."/>
            <person name="Hug L.A."/>
            <person name="Sharon I."/>
            <person name="Castelle C.J."/>
            <person name="Probst A.J."/>
            <person name="Thomas B.C."/>
            <person name="Singh A."/>
            <person name="Wilkins M.J."/>
            <person name="Karaoz U."/>
            <person name="Brodie E.L."/>
            <person name="Williams K.H."/>
            <person name="Hubbard S.S."/>
            <person name="Banfield J.F."/>
        </authorList>
    </citation>
    <scope>NUCLEOTIDE SEQUENCE [LARGE SCALE GENOMIC DNA]</scope>
</reference>
<evidence type="ECO:0000313" key="2">
    <source>
        <dbReference type="Proteomes" id="UP000177785"/>
    </source>
</evidence>
<comment type="caution">
    <text evidence="1">The sequence shown here is derived from an EMBL/GenBank/DDBJ whole genome shotgun (WGS) entry which is preliminary data.</text>
</comment>
<gene>
    <name evidence="1" type="ORF">A2756_01525</name>
</gene>